<feature type="compositionally biased region" description="Basic and acidic residues" evidence="1">
    <location>
        <begin position="122"/>
        <end position="151"/>
    </location>
</feature>
<gene>
    <name evidence="2" type="ORF">JRQ81_005878</name>
</gene>
<dbReference type="Proteomes" id="UP001142489">
    <property type="component" value="Unassembled WGS sequence"/>
</dbReference>
<protein>
    <submittedName>
        <fullName evidence="2">Uncharacterized protein</fullName>
    </submittedName>
</protein>
<keyword evidence="3" id="KW-1185">Reference proteome</keyword>
<name>A0A9Q1B6V2_9SAUR</name>
<dbReference type="AlphaFoldDB" id="A0A9Q1B6V2"/>
<feature type="region of interest" description="Disordered" evidence="1">
    <location>
        <begin position="118"/>
        <end position="151"/>
    </location>
</feature>
<dbReference type="EMBL" id="JAPFRF010000002">
    <property type="protein sequence ID" value="KAJ7341590.1"/>
    <property type="molecule type" value="Genomic_DNA"/>
</dbReference>
<reference evidence="2" key="1">
    <citation type="journal article" date="2023" name="DNA Res.">
        <title>Chromosome-level genome assembly of Phrynocephalus forsythii using third-generation DNA sequencing and Hi-C analysis.</title>
        <authorList>
            <person name="Qi Y."/>
            <person name="Zhao W."/>
            <person name="Zhao Y."/>
            <person name="Niu C."/>
            <person name="Cao S."/>
            <person name="Zhang Y."/>
        </authorList>
    </citation>
    <scope>NUCLEOTIDE SEQUENCE</scope>
    <source>
        <tissue evidence="2">Muscle</tissue>
    </source>
</reference>
<evidence type="ECO:0000313" key="2">
    <source>
        <dbReference type="EMBL" id="KAJ7341590.1"/>
    </source>
</evidence>
<accession>A0A9Q1B6V2</accession>
<evidence type="ECO:0000256" key="1">
    <source>
        <dbReference type="SAM" id="MobiDB-lite"/>
    </source>
</evidence>
<comment type="caution">
    <text evidence="2">The sequence shown here is derived from an EMBL/GenBank/DDBJ whole genome shotgun (WGS) entry which is preliminary data.</text>
</comment>
<sequence>MLIGASSLEWLLTFLVATRQNRRRSNSKIPVRREGLRFQTRKMSVIAETQNSTFENEMEIELPPSVPTRRHSALPVVRAQSWTSYSSDKCNVQPNGNEMTEEPPQSLRIVSAAIQAPRKSNIVKEMKKNEKSERRGKSSVHPDKKQACTEI</sequence>
<proteinExistence type="predicted"/>
<evidence type="ECO:0000313" key="3">
    <source>
        <dbReference type="Proteomes" id="UP001142489"/>
    </source>
</evidence>
<organism evidence="2 3">
    <name type="scientific">Phrynocephalus forsythii</name>
    <dbReference type="NCBI Taxonomy" id="171643"/>
    <lineage>
        <taxon>Eukaryota</taxon>
        <taxon>Metazoa</taxon>
        <taxon>Chordata</taxon>
        <taxon>Craniata</taxon>
        <taxon>Vertebrata</taxon>
        <taxon>Euteleostomi</taxon>
        <taxon>Lepidosauria</taxon>
        <taxon>Squamata</taxon>
        <taxon>Bifurcata</taxon>
        <taxon>Unidentata</taxon>
        <taxon>Episquamata</taxon>
        <taxon>Toxicofera</taxon>
        <taxon>Iguania</taxon>
        <taxon>Acrodonta</taxon>
        <taxon>Agamidae</taxon>
        <taxon>Agaminae</taxon>
        <taxon>Phrynocephalus</taxon>
    </lineage>
</organism>